<feature type="domain" description="HTH gntR-type" evidence="4">
    <location>
        <begin position="6"/>
        <end position="74"/>
    </location>
</feature>
<dbReference type="SMART" id="SM00345">
    <property type="entry name" value="HTH_GNTR"/>
    <property type="match status" value="1"/>
</dbReference>
<dbReference type="GO" id="GO:0000976">
    <property type="term" value="F:transcription cis-regulatory region binding"/>
    <property type="evidence" value="ECO:0007669"/>
    <property type="project" value="TreeGrafter"/>
</dbReference>
<dbReference type="SUPFAM" id="SSF53822">
    <property type="entry name" value="Periplasmic binding protein-like I"/>
    <property type="match status" value="1"/>
</dbReference>
<protein>
    <submittedName>
        <fullName evidence="5">Transcriptional regulator, GntR family</fullName>
    </submittedName>
</protein>
<dbReference type="EMBL" id="FOQY01000010">
    <property type="protein sequence ID" value="SFJ62310.1"/>
    <property type="molecule type" value="Genomic_DNA"/>
</dbReference>
<dbReference type="SUPFAM" id="SSF46785">
    <property type="entry name" value="Winged helix' DNA-binding domain"/>
    <property type="match status" value="1"/>
</dbReference>
<dbReference type="RefSeq" id="WP_093888034.1">
    <property type="nucleotide sequence ID" value="NZ_FOQY01000010.1"/>
</dbReference>
<evidence type="ECO:0000256" key="2">
    <source>
        <dbReference type="ARBA" id="ARBA00023125"/>
    </source>
</evidence>
<dbReference type="Pfam" id="PF00392">
    <property type="entry name" value="GntR"/>
    <property type="match status" value="1"/>
</dbReference>
<dbReference type="PROSITE" id="PS50949">
    <property type="entry name" value="HTH_GNTR"/>
    <property type="match status" value="1"/>
</dbReference>
<dbReference type="PRINTS" id="PR00035">
    <property type="entry name" value="HTHGNTR"/>
</dbReference>
<dbReference type="InterPro" id="IPR000524">
    <property type="entry name" value="Tscrpt_reg_HTH_GntR"/>
</dbReference>
<dbReference type="InterPro" id="IPR036390">
    <property type="entry name" value="WH_DNA-bd_sf"/>
</dbReference>
<dbReference type="Proteomes" id="UP000199111">
    <property type="component" value="Unassembled WGS sequence"/>
</dbReference>
<dbReference type="InterPro" id="IPR036388">
    <property type="entry name" value="WH-like_DNA-bd_sf"/>
</dbReference>
<dbReference type="InterPro" id="IPR028082">
    <property type="entry name" value="Peripla_BP_I"/>
</dbReference>
<keyword evidence="3" id="KW-0804">Transcription</keyword>
<evidence type="ECO:0000313" key="6">
    <source>
        <dbReference type="Proteomes" id="UP000199111"/>
    </source>
</evidence>
<keyword evidence="1" id="KW-0805">Transcription regulation</keyword>
<evidence type="ECO:0000313" key="5">
    <source>
        <dbReference type="EMBL" id="SFJ62310.1"/>
    </source>
</evidence>
<evidence type="ECO:0000256" key="3">
    <source>
        <dbReference type="ARBA" id="ARBA00023163"/>
    </source>
</evidence>
<dbReference type="GeneID" id="96299251"/>
<dbReference type="InterPro" id="IPR046335">
    <property type="entry name" value="LacI/GalR-like_sensor"/>
</dbReference>
<accession>A0A1I3SVC9</accession>
<sequence>MPDSRELKFRRLATQLRAEIRSGVWASGAKLPTEQELSHTREVSLTTVRRAVDELVEEGLVIRRQGAGTFVAEHAPAVRGGAALVGVVVPDTTLYYPKVLEGIEEALAAAGARLMLACSHYQPAEEEAALKRMLDSGVDGLLVVPTLIGRVDPAAVVDRLTGLPVPVVLIERGLDGADDPSEHVRTDHEAGGYAAVRHLAALGHTRLALLTRSGNPTSAPVGQGFTAAVTDLGLRAPEPFSAPQREWNPRVADEQVRRVIAGGSTAVVCFGDREATLMVSAARRAGLAVPGDLAIVAYDDEIADLAEVPLTAVSPPKRHLGRHAAELLLRRLREPDLPMHRVRLRPGIVVRRSCGASSEEMTSD</sequence>
<dbReference type="CDD" id="cd07377">
    <property type="entry name" value="WHTH_GntR"/>
    <property type="match status" value="1"/>
</dbReference>
<evidence type="ECO:0000259" key="4">
    <source>
        <dbReference type="PROSITE" id="PS50949"/>
    </source>
</evidence>
<gene>
    <name evidence="5" type="ORF">SAMN05216275_110194</name>
</gene>
<name>A0A1I3SVC9_9ACTN</name>
<keyword evidence="2" id="KW-0238">DNA-binding</keyword>
<evidence type="ECO:0000256" key="1">
    <source>
        <dbReference type="ARBA" id="ARBA00023015"/>
    </source>
</evidence>
<dbReference type="Pfam" id="PF13377">
    <property type="entry name" value="Peripla_BP_3"/>
    <property type="match status" value="1"/>
</dbReference>
<dbReference type="AlphaFoldDB" id="A0A1I3SVC9"/>
<dbReference type="GO" id="GO:0003700">
    <property type="term" value="F:DNA-binding transcription factor activity"/>
    <property type="evidence" value="ECO:0007669"/>
    <property type="project" value="InterPro"/>
</dbReference>
<organism evidence="5 6">
    <name type="scientific">Streptosporangium canum</name>
    <dbReference type="NCBI Taxonomy" id="324952"/>
    <lineage>
        <taxon>Bacteria</taxon>
        <taxon>Bacillati</taxon>
        <taxon>Actinomycetota</taxon>
        <taxon>Actinomycetes</taxon>
        <taxon>Streptosporangiales</taxon>
        <taxon>Streptosporangiaceae</taxon>
        <taxon>Streptosporangium</taxon>
    </lineage>
</organism>
<dbReference type="PANTHER" id="PTHR30146:SF155">
    <property type="entry name" value="ALANINE RACEMASE"/>
    <property type="match status" value="1"/>
</dbReference>
<reference evidence="6" key="1">
    <citation type="submission" date="2016-10" db="EMBL/GenBank/DDBJ databases">
        <authorList>
            <person name="Varghese N."/>
            <person name="Submissions S."/>
        </authorList>
    </citation>
    <scope>NUCLEOTIDE SEQUENCE [LARGE SCALE GENOMIC DNA]</scope>
    <source>
        <strain evidence="6">CGMCC 4.2126</strain>
    </source>
</reference>
<keyword evidence="6" id="KW-1185">Reference proteome</keyword>
<proteinExistence type="predicted"/>
<dbReference type="PANTHER" id="PTHR30146">
    <property type="entry name" value="LACI-RELATED TRANSCRIPTIONAL REPRESSOR"/>
    <property type="match status" value="1"/>
</dbReference>
<dbReference type="Gene3D" id="3.40.50.2300">
    <property type="match status" value="2"/>
</dbReference>
<dbReference type="Gene3D" id="1.10.10.10">
    <property type="entry name" value="Winged helix-like DNA-binding domain superfamily/Winged helix DNA-binding domain"/>
    <property type="match status" value="1"/>
</dbReference>